<dbReference type="EMBL" id="UYYG01001177">
    <property type="protein sequence ID" value="VDN59173.1"/>
    <property type="molecule type" value="Genomic_DNA"/>
</dbReference>
<name>A0A0N4UDE2_DRAME</name>
<evidence type="ECO:0000313" key="4">
    <source>
        <dbReference type="WBParaSite" id="DME_0000534701-mRNA-1"/>
    </source>
</evidence>
<keyword evidence="3" id="KW-1185">Reference proteome</keyword>
<dbReference type="Proteomes" id="UP000038040">
    <property type="component" value="Unplaced"/>
</dbReference>
<evidence type="ECO:0000313" key="1">
    <source>
        <dbReference type="EMBL" id="VDN59173.1"/>
    </source>
</evidence>
<evidence type="ECO:0000313" key="3">
    <source>
        <dbReference type="Proteomes" id="UP000274756"/>
    </source>
</evidence>
<protein>
    <submittedName>
        <fullName evidence="4">EB domain-containing protein</fullName>
    </submittedName>
</protein>
<accession>A0A0N4UDE2</accession>
<reference evidence="1 3" key="2">
    <citation type="submission" date="2018-11" db="EMBL/GenBank/DDBJ databases">
        <authorList>
            <consortium name="Pathogen Informatics"/>
        </authorList>
    </citation>
    <scope>NUCLEOTIDE SEQUENCE [LARGE SCALE GENOMIC DNA]</scope>
</reference>
<dbReference type="Proteomes" id="UP000274756">
    <property type="component" value="Unassembled WGS sequence"/>
</dbReference>
<gene>
    <name evidence="1" type="ORF">DME_LOCUS9146</name>
</gene>
<evidence type="ECO:0000313" key="2">
    <source>
        <dbReference type="Proteomes" id="UP000038040"/>
    </source>
</evidence>
<reference evidence="4" key="1">
    <citation type="submission" date="2017-02" db="UniProtKB">
        <authorList>
            <consortium name="WormBaseParasite"/>
        </authorList>
    </citation>
    <scope>IDENTIFICATION</scope>
</reference>
<proteinExistence type="predicted"/>
<sequence>MSCDEAVFIMISVERSCGANKIYYEDCIWDMYTDLKYGCIRSSDCRCIENFFEKDGKCFPNPTTPSAPLSSRDFNMFVRSNCT</sequence>
<organism evidence="2 4">
    <name type="scientific">Dracunculus medinensis</name>
    <name type="common">Guinea worm</name>
    <dbReference type="NCBI Taxonomy" id="318479"/>
    <lineage>
        <taxon>Eukaryota</taxon>
        <taxon>Metazoa</taxon>
        <taxon>Ecdysozoa</taxon>
        <taxon>Nematoda</taxon>
        <taxon>Chromadorea</taxon>
        <taxon>Rhabditida</taxon>
        <taxon>Spirurina</taxon>
        <taxon>Dracunculoidea</taxon>
        <taxon>Dracunculidae</taxon>
        <taxon>Dracunculus</taxon>
    </lineage>
</organism>
<dbReference type="AlphaFoldDB" id="A0A0N4UDE2"/>
<dbReference type="WBParaSite" id="DME_0000534701-mRNA-1">
    <property type="protein sequence ID" value="DME_0000534701-mRNA-1"/>
    <property type="gene ID" value="DME_0000534701"/>
</dbReference>